<gene>
    <name evidence="7" type="ORF">HMPREF0581_0882</name>
</gene>
<protein>
    <submittedName>
        <fullName evidence="7">LysR substrate-binding domain protein</fullName>
    </submittedName>
</protein>
<sequence>MDVPYTEKYSTSSFAILVSFQIALCVTFLVCFLLMPSLYAERALDANREMINRVVMFDRSLRTVNLGSCAPFPISEIMPLLQERLPGKTLSAELQDSDEKLIRGLKNQMYQIIILHEDPDDKTLYCQRFMEEKLYITVSEDHPLAKKKSISFDDLKGLRIPMTAGIGFWMDITLGHLAASDLLIQSSMDALMELIDASNLPFFNSDRMLKTGYEIPGRISIPITDPDAHATYWIACSSSEQKTYRPLFNALRGNLIRGK</sequence>
<comment type="similarity">
    <text evidence="1">Belongs to the LysR transcriptional regulatory family.</text>
</comment>
<dbReference type="Gene3D" id="3.40.190.10">
    <property type="entry name" value="Periplasmic binding protein-like II"/>
    <property type="match status" value="2"/>
</dbReference>
<dbReference type="GO" id="GO:0032993">
    <property type="term" value="C:protein-DNA complex"/>
    <property type="evidence" value="ECO:0007669"/>
    <property type="project" value="TreeGrafter"/>
</dbReference>
<dbReference type="GO" id="GO:0003677">
    <property type="term" value="F:DNA binding"/>
    <property type="evidence" value="ECO:0007669"/>
    <property type="project" value="UniProtKB-KW"/>
</dbReference>
<accession>X8JAN4</accession>
<evidence type="ECO:0000313" key="7">
    <source>
        <dbReference type="EMBL" id="EUC60018.1"/>
    </source>
</evidence>
<comment type="caution">
    <text evidence="7">The sequence shown here is derived from an EMBL/GenBank/DDBJ whole genome shotgun (WGS) entry which is preliminary data.</text>
</comment>
<keyword evidence="2" id="KW-0805">Transcription regulation</keyword>
<dbReference type="PANTHER" id="PTHR30346:SF0">
    <property type="entry name" value="HCA OPERON TRANSCRIPTIONAL ACTIVATOR HCAR"/>
    <property type="match status" value="1"/>
</dbReference>
<keyword evidence="5" id="KW-0812">Transmembrane</keyword>
<evidence type="ECO:0000256" key="1">
    <source>
        <dbReference type="ARBA" id="ARBA00009437"/>
    </source>
</evidence>
<feature type="domain" description="LysR substrate-binding" evidence="6">
    <location>
        <begin position="70"/>
        <end position="242"/>
    </location>
</feature>
<dbReference type="EMBL" id="JALU01000002">
    <property type="protein sequence ID" value="EUC60018.1"/>
    <property type="molecule type" value="Genomic_DNA"/>
</dbReference>
<reference evidence="7 8" key="1">
    <citation type="submission" date="2014-01" db="EMBL/GenBank/DDBJ databases">
        <authorList>
            <person name="Durkin A.S."/>
            <person name="McCorrison J."/>
            <person name="Torralba M."/>
            <person name="Gillis M."/>
            <person name="Haft D.H."/>
            <person name="Methe B."/>
            <person name="Sutton G."/>
            <person name="Nelson K.E."/>
        </authorList>
    </citation>
    <scope>NUCLEOTIDE SEQUENCE [LARGE SCALE GENOMIC DNA]</scope>
    <source>
        <strain evidence="7 8">ATCC 33093</strain>
    </source>
</reference>
<evidence type="ECO:0000313" key="8">
    <source>
        <dbReference type="Proteomes" id="UP000022645"/>
    </source>
</evidence>
<feature type="transmembrane region" description="Helical" evidence="5">
    <location>
        <begin position="12"/>
        <end position="35"/>
    </location>
</feature>
<dbReference type="GO" id="GO:0003700">
    <property type="term" value="F:DNA-binding transcription factor activity"/>
    <property type="evidence" value="ECO:0007669"/>
    <property type="project" value="TreeGrafter"/>
</dbReference>
<evidence type="ECO:0000259" key="6">
    <source>
        <dbReference type="Pfam" id="PF03466"/>
    </source>
</evidence>
<dbReference type="InterPro" id="IPR005119">
    <property type="entry name" value="LysR_subst-bd"/>
</dbReference>
<dbReference type="Proteomes" id="UP000022645">
    <property type="component" value="Unassembled WGS sequence"/>
</dbReference>
<proteinExistence type="inferred from homology"/>
<dbReference type="PANTHER" id="PTHR30346">
    <property type="entry name" value="TRANSCRIPTIONAL DUAL REGULATOR HCAR-RELATED"/>
    <property type="match status" value="1"/>
</dbReference>
<dbReference type="Pfam" id="PF03466">
    <property type="entry name" value="LysR_substrate"/>
    <property type="match status" value="1"/>
</dbReference>
<organism evidence="7 8">
    <name type="scientific">Mogibacterium timidum ATCC 33093</name>
    <dbReference type="NCBI Taxonomy" id="1401079"/>
    <lineage>
        <taxon>Bacteria</taxon>
        <taxon>Bacillati</taxon>
        <taxon>Bacillota</taxon>
        <taxon>Clostridia</taxon>
        <taxon>Peptostreptococcales</taxon>
        <taxon>Anaerovoracaceae</taxon>
        <taxon>Mogibacterium</taxon>
    </lineage>
</organism>
<evidence type="ECO:0000256" key="4">
    <source>
        <dbReference type="ARBA" id="ARBA00023163"/>
    </source>
</evidence>
<dbReference type="SUPFAM" id="SSF53850">
    <property type="entry name" value="Periplasmic binding protein-like II"/>
    <property type="match status" value="1"/>
</dbReference>
<evidence type="ECO:0000256" key="5">
    <source>
        <dbReference type="SAM" id="Phobius"/>
    </source>
</evidence>
<dbReference type="CDD" id="cd05466">
    <property type="entry name" value="PBP2_LTTR_substrate"/>
    <property type="match status" value="1"/>
</dbReference>
<keyword evidence="5" id="KW-1133">Transmembrane helix</keyword>
<keyword evidence="4" id="KW-0804">Transcription</keyword>
<dbReference type="AlphaFoldDB" id="X8JAN4"/>
<name>X8JAN4_9FIRM</name>
<keyword evidence="5" id="KW-0472">Membrane</keyword>
<keyword evidence="3" id="KW-0238">DNA-binding</keyword>
<evidence type="ECO:0000256" key="2">
    <source>
        <dbReference type="ARBA" id="ARBA00023015"/>
    </source>
</evidence>
<evidence type="ECO:0000256" key="3">
    <source>
        <dbReference type="ARBA" id="ARBA00023125"/>
    </source>
</evidence>